<feature type="compositionally biased region" description="Low complexity" evidence="1">
    <location>
        <begin position="42"/>
        <end position="86"/>
    </location>
</feature>
<accession>A0A1Y2HTF6</accession>
<dbReference type="Proteomes" id="UP000193411">
    <property type="component" value="Unassembled WGS sequence"/>
</dbReference>
<feature type="region of interest" description="Disordered" evidence="1">
    <location>
        <begin position="474"/>
        <end position="496"/>
    </location>
</feature>
<dbReference type="PANTHER" id="PTHR23261:SF77">
    <property type="entry name" value="GROUND-LIKE DOMAIN-CONTAINING PROTEIN"/>
    <property type="match status" value="1"/>
</dbReference>
<dbReference type="AlphaFoldDB" id="A0A1Y2HTF6"/>
<gene>
    <name evidence="2" type="ORF">BCR44DRAFT_63351</name>
</gene>
<evidence type="ECO:0000256" key="1">
    <source>
        <dbReference type="SAM" id="MobiDB-lite"/>
    </source>
</evidence>
<feature type="region of interest" description="Disordered" evidence="1">
    <location>
        <begin position="1"/>
        <end position="181"/>
    </location>
</feature>
<feature type="region of interest" description="Disordered" evidence="1">
    <location>
        <begin position="618"/>
        <end position="643"/>
    </location>
</feature>
<feature type="compositionally biased region" description="Low complexity" evidence="1">
    <location>
        <begin position="12"/>
        <end position="34"/>
    </location>
</feature>
<dbReference type="PANTHER" id="PTHR23261">
    <property type="entry name" value="GROUNDHOG-RELATED"/>
    <property type="match status" value="1"/>
</dbReference>
<feature type="compositionally biased region" description="Polar residues" evidence="1">
    <location>
        <begin position="145"/>
        <end position="158"/>
    </location>
</feature>
<evidence type="ECO:0000313" key="3">
    <source>
        <dbReference type="Proteomes" id="UP000193411"/>
    </source>
</evidence>
<dbReference type="OrthoDB" id="10671555at2759"/>
<feature type="compositionally biased region" description="Low complexity" evidence="1">
    <location>
        <begin position="620"/>
        <end position="643"/>
    </location>
</feature>
<reference evidence="2 3" key="1">
    <citation type="submission" date="2016-07" db="EMBL/GenBank/DDBJ databases">
        <title>Pervasive Adenine N6-methylation of Active Genes in Fungi.</title>
        <authorList>
            <consortium name="DOE Joint Genome Institute"/>
            <person name="Mondo S.J."/>
            <person name="Dannebaum R.O."/>
            <person name="Kuo R.C."/>
            <person name="Labutti K."/>
            <person name="Haridas S."/>
            <person name="Kuo A."/>
            <person name="Salamov A."/>
            <person name="Ahrendt S.R."/>
            <person name="Lipzen A."/>
            <person name="Sullivan W."/>
            <person name="Andreopoulos W.B."/>
            <person name="Clum A."/>
            <person name="Lindquist E."/>
            <person name="Daum C."/>
            <person name="Ramamoorthy G.K."/>
            <person name="Gryganskyi A."/>
            <person name="Culley D."/>
            <person name="Magnuson J.K."/>
            <person name="James T.Y."/>
            <person name="O'Malley M.A."/>
            <person name="Stajich J.E."/>
            <person name="Spatafora J.W."/>
            <person name="Visel A."/>
            <person name="Grigoriev I.V."/>
        </authorList>
    </citation>
    <scope>NUCLEOTIDE SEQUENCE [LARGE SCALE GENOMIC DNA]</scope>
    <source>
        <strain evidence="2 3">PL171</strain>
    </source>
</reference>
<feature type="compositionally biased region" description="Low complexity" evidence="1">
    <location>
        <begin position="123"/>
        <end position="144"/>
    </location>
</feature>
<feature type="compositionally biased region" description="Acidic residues" evidence="1">
    <location>
        <begin position="170"/>
        <end position="179"/>
    </location>
</feature>
<feature type="compositionally biased region" description="Low complexity" evidence="1">
    <location>
        <begin position="475"/>
        <end position="496"/>
    </location>
</feature>
<proteinExistence type="predicted"/>
<feature type="compositionally biased region" description="Low complexity" evidence="1">
    <location>
        <begin position="102"/>
        <end position="115"/>
    </location>
</feature>
<evidence type="ECO:0000313" key="2">
    <source>
        <dbReference type="EMBL" id="ORZ36422.1"/>
    </source>
</evidence>
<dbReference type="InterPro" id="IPR052886">
    <property type="entry name" value="LCS_TC/CRSF"/>
</dbReference>
<comment type="caution">
    <text evidence="2">The sequence shown here is derived from an EMBL/GenBank/DDBJ whole genome shotgun (WGS) entry which is preliminary data.</text>
</comment>
<dbReference type="EMBL" id="MCFL01000017">
    <property type="protein sequence ID" value="ORZ36422.1"/>
    <property type="molecule type" value="Genomic_DNA"/>
</dbReference>
<keyword evidence="3" id="KW-1185">Reference proteome</keyword>
<organism evidence="2 3">
    <name type="scientific">Catenaria anguillulae PL171</name>
    <dbReference type="NCBI Taxonomy" id="765915"/>
    <lineage>
        <taxon>Eukaryota</taxon>
        <taxon>Fungi</taxon>
        <taxon>Fungi incertae sedis</taxon>
        <taxon>Blastocladiomycota</taxon>
        <taxon>Blastocladiomycetes</taxon>
        <taxon>Blastocladiales</taxon>
        <taxon>Catenariaceae</taxon>
        <taxon>Catenaria</taxon>
    </lineage>
</organism>
<sequence>MGRHSHQPSSPPAAAAESATATAPTTAAAAGRRSNPPRRARNAQSATAAQASALHSTLTRSSPMPAPSTSSSSSSSRARRPPAAASRAKETRRRSFSGSPEVQVSQATTAASSAANSPHGHLSSTTGAPASSTSFGLSSSGAASVPSTVSAPTESLQIEQDPITEVGARDDDDNGDNDSMDSTQLSALVAALGPVPNGWSVATAEPFHRFDKAAFAGAELPATLDASSRAKCLAFLQDPRVLRVTELEPSVEGLPCLSACVCPICGTLVKDNWVPSRSGGFRRQIRTESLKEHLGMRHHLLRRVKCPVQDISGCNCKGYCKAHRLLNHFSDNIGCLMHVERLLAVTNHALSAQVLSTMQWALGSDWPRAYDELANAAIVATGRAAVVDVAVQFAKCRELVLSRVAKSRKVTVNVVEQAIEVHRREQTAASIVGVWNGSVAHEEGQLGSAAMPEDLSSGASPSLQQFPLEVPSRTSTLDSLLAPPAPSSTSASTAAARSPMLVVTSAPLAPAMDLMFDQFQLQPMSPTASDGASSWSQGTSASVSTALAHQDHSMDSHKHHEAFHASLNMYPAMQSQQLEFLYPPTSNNNSLTTPIGVVNPMVAPIPPPGFVLPTALDTRTAPPHSAPAPHSNPHTPVQSPMQAPAQAPAMLQVPDWVQAHIPASVSPVASPAASPSVFATQSPAMLASFASPHASTTGLTPLVDQHLRFATTSPAGSPSMLASNVQHPGLGMCSPSLLASPAFLGSSMLGFGSAGMSPCVGISSVRQPAPSLGPQPQQQRTRIMHFVPTPDNLLVDGVYIGPVGPSVAVASAAAGGSAVAALGTWPEAGIAFTTVADALDMRHTRGNGYS</sequence>
<name>A0A1Y2HTF6_9FUNG</name>
<protein>
    <submittedName>
        <fullName evidence="2">Uncharacterized protein</fullName>
    </submittedName>
</protein>